<dbReference type="EMBL" id="CAJNOQ010007878">
    <property type="protein sequence ID" value="CAF1181655.1"/>
    <property type="molecule type" value="Genomic_DNA"/>
</dbReference>
<gene>
    <name evidence="2" type="ORF">GPM918_LOCUS22734</name>
    <name evidence="1" type="ORF">OVA965_LOCUS14786</name>
    <name evidence="4" type="ORF">SRO942_LOCUS22733</name>
    <name evidence="3" type="ORF">TMI583_LOCUS14790</name>
</gene>
<dbReference type="Gene3D" id="2.120.10.30">
    <property type="entry name" value="TolB, C-terminal domain"/>
    <property type="match status" value="2"/>
</dbReference>
<dbReference type="InterPro" id="IPR011042">
    <property type="entry name" value="6-blade_b-propeller_TolB-like"/>
</dbReference>
<protein>
    <submittedName>
        <fullName evidence="2">Uncharacterized protein</fullName>
    </submittedName>
</protein>
<organism evidence="2 5">
    <name type="scientific">Didymodactylos carnosus</name>
    <dbReference type="NCBI Taxonomy" id="1234261"/>
    <lineage>
        <taxon>Eukaryota</taxon>
        <taxon>Metazoa</taxon>
        <taxon>Spiralia</taxon>
        <taxon>Gnathifera</taxon>
        <taxon>Rotifera</taxon>
        <taxon>Eurotatoria</taxon>
        <taxon>Bdelloidea</taxon>
        <taxon>Philodinida</taxon>
        <taxon>Philodinidae</taxon>
        <taxon>Didymodactylos</taxon>
    </lineage>
</organism>
<reference evidence="2" key="1">
    <citation type="submission" date="2021-02" db="EMBL/GenBank/DDBJ databases">
        <authorList>
            <person name="Nowell W R."/>
        </authorList>
    </citation>
    <scope>NUCLEOTIDE SEQUENCE</scope>
</reference>
<dbReference type="OrthoDB" id="10035480at2759"/>
<name>A0A814V0B7_9BILA</name>
<evidence type="ECO:0000313" key="1">
    <source>
        <dbReference type="EMBL" id="CAF1005728.1"/>
    </source>
</evidence>
<accession>A0A814V0B7</accession>
<dbReference type="Proteomes" id="UP000681722">
    <property type="component" value="Unassembled WGS sequence"/>
</dbReference>
<evidence type="ECO:0000313" key="3">
    <source>
        <dbReference type="EMBL" id="CAF3774850.1"/>
    </source>
</evidence>
<proteinExistence type="predicted"/>
<evidence type="ECO:0000313" key="4">
    <source>
        <dbReference type="EMBL" id="CAF3945995.1"/>
    </source>
</evidence>
<dbReference type="AlphaFoldDB" id="A0A814V0B7"/>
<dbReference type="EMBL" id="CAJOBA010006512">
    <property type="protein sequence ID" value="CAF3774850.1"/>
    <property type="molecule type" value="Genomic_DNA"/>
</dbReference>
<dbReference type="Proteomes" id="UP000677228">
    <property type="component" value="Unassembled WGS sequence"/>
</dbReference>
<dbReference type="SUPFAM" id="SSF101898">
    <property type="entry name" value="NHL repeat"/>
    <property type="match status" value="1"/>
</dbReference>
<evidence type="ECO:0000313" key="5">
    <source>
        <dbReference type="Proteomes" id="UP000663829"/>
    </source>
</evidence>
<dbReference type="EMBL" id="CAJNOK010006504">
    <property type="protein sequence ID" value="CAF1005728.1"/>
    <property type="molecule type" value="Genomic_DNA"/>
</dbReference>
<dbReference type="Proteomes" id="UP000663829">
    <property type="component" value="Unassembled WGS sequence"/>
</dbReference>
<evidence type="ECO:0000313" key="2">
    <source>
        <dbReference type="EMBL" id="CAF1181655.1"/>
    </source>
</evidence>
<keyword evidence="5" id="KW-1185">Reference proteome</keyword>
<sequence length="434" mass="49862">MNIYVNPFDNDELFILNQKGYGGWLKWDMRNSNGTITGWKRNGHRSSGGFQLDCNRNIFIAEGSDYVEFFRSPLETGINSVDLTAKGNDKLVSLALDPTTGDLYVLGKYLKQIQEYILMDQVKIKTSINSNSLSSICPIPLNATWKNSGVIHFSNNNKSSLSLNNPLDLFLDNKNNYIYIVDTNNSRIQRFAPKNNQSIETVAKLGLYLPQSIWIDSNTGDMYIIDITIFTVNHQQHYKYYRVQYWQKNAATGKIIINGTDSVLINKVLRIELDADLNIYISYNLFVRKWFAPDYTYRIIVAGQWKNSVDNSIGPIGMYIDNKTFDLYLFVVAYTYKGRLEKWTYGSQNATVLLSNLPGARTMTFDCNMNIYFATTDQQGLYQFNPLTQNLNFITAARNNLDNPSAIKFDRDGNLYVLERKQNQLKKFSIILHE</sequence>
<dbReference type="Proteomes" id="UP000682733">
    <property type="component" value="Unassembled WGS sequence"/>
</dbReference>
<dbReference type="EMBL" id="CAJOBC010007879">
    <property type="protein sequence ID" value="CAF3945995.1"/>
    <property type="molecule type" value="Genomic_DNA"/>
</dbReference>
<comment type="caution">
    <text evidence="2">The sequence shown here is derived from an EMBL/GenBank/DDBJ whole genome shotgun (WGS) entry which is preliminary data.</text>
</comment>